<dbReference type="InterPro" id="IPR029058">
    <property type="entry name" value="AB_hydrolase_fold"/>
</dbReference>
<dbReference type="GO" id="GO:0006629">
    <property type="term" value="P:lipid metabolic process"/>
    <property type="evidence" value="ECO:0007669"/>
    <property type="project" value="InterPro"/>
</dbReference>
<keyword evidence="1" id="KW-0812">Transmembrane</keyword>
<name>A0A218X4Y1_PUNGR</name>
<comment type="caution">
    <text evidence="3">The sequence shown here is derived from an EMBL/GenBank/DDBJ whole genome shotgun (WGS) entry which is preliminary data.</text>
</comment>
<keyword evidence="1" id="KW-0472">Membrane</keyword>
<dbReference type="PANTHER" id="PTHR11005">
    <property type="entry name" value="LYSOSOMAL ACID LIPASE-RELATED"/>
    <property type="match status" value="1"/>
</dbReference>
<dbReference type="Pfam" id="PF04083">
    <property type="entry name" value="Abhydro_lipase"/>
    <property type="match status" value="1"/>
</dbReference>
<organism evidence="3 4">
    <name type="scientific">Punica granatum</name>
    <name type="common">Pomegranate</name>
    <dbReference type="NCBI Taxonomy" id="22663"/>
    <lineage>
        <taxon>Eukaryota</taxon>
        <taxon>Viridiplantae</taxon>
        <taxon>Streptophyta</taxon>
        <taxon>Embryophyta</taxon>
        <taxon>Tracheophyta</taxon>
        <taxon>Spermatophyta</taxon>
        <taxon>Magnoliopsida</taxon>
        <taxon>eudicotyledons</taxon>
        <taxon>Gunneridae</taxon>
        <taxon>Pentapetalae</taxon>
        <taxon>rosids</taxon>
        <taxon>malvids</taxon>
        <taxon>Myrtales</taxon>
        <taxon>Lythraceae</taxon>
        <taxon>Punica</taxon>
    </lineage>
</organism>
<protein>
    <recommendedName>
        <fullName evidence="2">Partial AB-hydrolase lipase domain-containing protein</fullName>
    </recommendedName>
</protein>
<evidence type="ECO:0000259" key="2">
    <source>
        <dbReference type="Pfam" id="PF04083"/>
    </source>
</evidence>
<dbReference type="EMBL" id="MTKT01002440">
    <property type="protein sequence ID" value="OWM79789.1"/>
    <property type="molecule type" value="Genomic_DNA"/>
</dbReference>
<sequence>MLLYLVFIPVKVCSIRSYEGFLSSRINCGMTEMLDIYNQYVSLADTSSMFNDLSDQLPVLQKAVVQVDNFLIKLLSGLPFDSGIKRVVHKSKHINMGNTLILAISVVLLILSFGSAYGMRIELFSDKGQDKSDDGICKSMAEPHNYVCEEHTVRTGDGYILGLQRIPVGQSGGTSRDRPPVLLQHGILADGTTWILLPPGKSLAFLLADNGFDVWIANSRGTASSGHVSLSPSDAAFWDWSWDKLASFDLPAAFAYVHQQTKQRVHYVGYSQGSLIALAALSKKHLLSMLRSAALLSPISYMGHISSPLVRVAAENFMAERLYQLGHNEFNPIGDAATKMLKDICQKSGIDCSKFLTAFTGQNCCINKSIVQAFLNHKPQSSSMKNMVHLSQMMRNGTISMYNYGEKDENIQHYGKPRPPSYDMKSIPNDVPLFLSYGGADALSDVKDVKLLLKSLSDHDGDKLVIQYQEDYAHLDFIMAENAREIVYDPLVAFLTLQ</sequence>
<evidence type="ECO:0000313" key="3">
    <source>
        <dbReference type="EMBL" id="OWM79789.1"/>
    </source>
</evidence>
<feature type="transmembrane region" description="Helical" evidence="1">
    <location>
        <begin position="100"/>
        <end position="119"/>
    </location>
</feature>
<accession>A0A218X4Y1</accession>
<evidence type="ECO:0000313" key="4">
    <source>
        <dbReference type="Proteomes" id="UP000197138"/>
    </source>
</evidence>
<dbReference type="SUPFAM" id="SSF53474">
    <property type="entry name" value="alpha/beta-Hydrolases"/>
    <property type="match status" value="1"/>
</dbReference>
<keyword evidence="1" id="KW-1133">Transmembrane helix</keyword>
<gene>
    <name evidence="3" type="ORF">CDL15_Pgr023201</name>
</gene>
<reference evidence="4" key="1">
    <citation type="journal article" date="2017" name="Plant J.">
        <title>The pomegranate (Punica granatum L.) genome and the genomics of punicalagin biosynthesis.</title>
        <authorList>
            <person name="Qin G."/>
            <person name="Xu C."/>
            <person name="Ming R."/>
            <person name="Tang H."/>
            <person name="Guyot R."/>
            <person name="Kramer E.M."/>
            <person name="Hu Y."/>
            <person name="Yi X."/>
            <person name="Qi Y."/>
            <person name="Xu X."/>
            <person name="Gao Z."/>
            <person name="Pan H."/>
            <person name="Jian J."/>
            <person name="Tian Y."/>
            <person name="Yue Z."/>
            <person name="Xu Y."/>
        </authorList>
    </citation>
    <scope>NUCLEOTIDE SEQUENCE [LARGE SCALE GENOMIC DNA]</scope>
    <source>
        <strain evidence="4">cv. Dabenzi</strain>
    </source>
</reference>
<dbReference type="Proteomes" id="UP000197138">
    <property type="component" value="Unassembled WGS sequence"/>
</dbReference>
<feature type="domain" description="Partial AB-hydrolase lipase" evidence="2">
    <location>
        <begin position="139"/>
        <end position="196"/>
    </location>
</feature>
<dbReference type="FunFam" id="3.40.50.1820:FF:000126">
    <property type="entry name" value="Lipase"/>
    <property type="match status" value="1"/>
</dbReference>
<proteinExistence type="predicted"/>
<dbReference type="Gene3D" id="3.40.50.1820">
    <property type="entry name" value="alpha/beta hydrolase"/>
    <property type="match status" value="1"/>
</dbReference>
<dbReference type="AlphaFoldDB" id="A0A218X4Y1"/>
<evidence type="ECO:0000256" key="1">
    <source>
        <dbReference type="SAM" id="Phobius"/>
    </source>
</evidence>
<dbReference type="InterPro" id="IPR006693">
    <property type="entry name" value="AB_hydrolase_lipase"/>
</dbReference>